<dbReference type="GO" id="GO:0015421">
    <property type="term" value="F:ABC-type oligopeptide transporter activity"/>
    <property type="evidence" value="ECO:0007669"/>
    <property type="project" value="TreeGrafter"/>
</dbReference>
<feature type="compositionally biased region" description="Low complexity" evidence="7">
    <location>
        <begin position="1309"/>
        <end position="1320"/>
    </location>
</feature>
<keyword evidence="3 8" id="KW-0812">Transmembrane</keyword>
<organism evidence="11 12">
    <name type="scientific">Monoraphidium neglectum</name>
    <dbReference type="NCBI Taxonomy" id="145388"/>
    <lineage>
        <taxon>Eukaryota</taxon>
        <taxon>Viridiplantae</taxon>
        <taxon>Chlorophyta</taxon>
        <taxon>core chlorophytes</taxon>
        <taxon>Chlorophyceae</taxon>
        <taxon>CS clade</taxon>
        <taxon>Sphaeropleales</taxon>
        <taxon>Selenastraceae</taxon>
        <taxon>Monoraphidium</taxon>
    </lineage>
</organism>
<evidence type="ECO:0000256" key="7">
    <source>
        <dbReference type="SAM" id="MobiDB-lite"/>
    </source>
</evidence>
<dbReference type="InterPro" id="IPR011527">
    <property type="entry name" value="ABC1_TM_dom"/>
</dbReference>
<evidence type="ECO:0000256" key="5">
    <source>
        <dbReference type="ARBA" id="ARBA00023136"/>
    </source>
</evidence>
<dbReference type="PANTHER" id="PTHR43394:SF1">
    <property type="entry name" value="ATP-BINDING CASSETTE SUB-FAMILY B MEMBER 10, MITOCHONDRIAL"/>
    <property type="match status" value="1"/>
</dbReference>
<dbReference type="Pfam" id="PF00664">
    <property type="entry name" value="ABC_membrane"/>
    <property type="match status" value="1"/>
</dbReference>
<evidence type="ECO:0000313" key="12">
    <source>
        <dbReference type="Proteomes" id="UP000054498"/>
    </source>
</evidence>
<dbReference type="SUPFAM" id="SSF52540">
    <property type="entry name" value="P-loop containing nucleoside triphosphate hydrolases"/>
    <property type="match status" value="1"/>
</dbReference>
<dbReference type="Gene3D" id="3.40.50.300">
    <property type="entry name" value="P-loop containing nucleotide triphosphate hydrolases"/>
    <property type="match status" value="1"/>
</dbReference>
<name>A0A0D2N483_9CHLO</name>
<evidence type="ECO:0000259" key="10">
    <source>
        <dbReference type="PROSITE" id="PS50929"/>
    </source>
</evidence>
<dbReference type="InterPro" id="IPR027417">
    <property type="entry name" value="P-loop_NTPase"/>
</dbReference>
<dbReference type="OrthoDB" id="435754at2759"/>
<accession>A0A0D2N483</accession>
<evidence type="ECO:0000256" key="3">
    <source>
        <dbReference type="ARBA" id="ARBA00022692"/>
    </source>
</evidence>
<dbReference type="GO" id="GO:0003723">
    <property type="term" value="F:RNA binding"/>
    <property type="evidence" value="ECO:0007669"/>
    <property type="project" value="InterPro"/>
</dbReference>
<dbReference type="SUPFAM" id="SSF55895">
    <property type="entry name" value="Ribonuclease Rh-like"/>
    <property type="match status" value="1"/>
</dbReference>
<dbReference type="Gene3D" id="3.90.730.10">
    <property type="entry name" value="Ribonuclease T2-like"/>
    <property type="match status" value="1"/>
</dbReference>
<keyword evidence="4 8" id="KW-1133">Transmembrane helix</keyword>
<evidence type="ECO:0000313" key="11">
    <source>
        <dbReference type="EMBL" id="KIZ00886.1"/>
    </source>
</evidence>
<dbReference type="InterPro" id="IPR001568">
    <property type="entry name" value="RNase_T2-like"/>
</dbReference>
<feature type="transmembrane region" description="Helical" evidence="8">
    <location>
        <begin position="887"/>
        <end position="907"/>
    </location>
</feature>
<dbReference type="PROSITE" id="PS00531">
    <property type="entry name" value="RNASE_T2_2"/>
    <property type="match status" value="1"/>
</dbReference>
<evidence type="ECO:0000256" key="9">
    <source>
        <dbReference type="SAM" id="SignalP"/>
    </source>
</evidence>
<evidence type="ECO:0000256" key="8">
    <source>
        <dbReference type="SAM" id="Phobius"/>
    </source>
</evidence>
<dbReference type="Gene3D" id="1.20.1560.10">
    <property type="entry name" value="ABC transporter type 1, transmembrane domain"/>
    <property type="match status" value="1"/>
</dbReference>
<feature type="transmembrane region" description="Helical" evidence="8">
    <location>
        <begin position="1002"/>
        <end position="1023"/>
    </location>
</feature>
<feature type="transmembrane region" description="Helical" evidence="8">
    <location>
        <begin position="1070"/>
        <end position="1092"/>
    </location>
</feature>
<dbReference type="GeneID" id="25739952"/>
<reference evidence="11 12" key="1">
    <citation type="journal article" date="2013" name="BMC Genomics">
        <title>Reconstruction of the lipid metabolism for the microalga Monoraphidium neglectum from its genome sequence reveals characteristics suitable for biofuel production.</title>
        <authorList>
            <person name="Bogen C."/>
            <person name="Al-Dilaimi A."/>
            <person name="Albersmeier A."/>
            <person name="Wichmann J."/>
            <person name="Grundmann M."/>
            <person name="Rupp O."/>
            <person name="Lauersen K.J."/>
            <person name="Blifernez-Klassen O."/>
            <person name="Kalinowski J."/>
            <person name="Goesmann A."/>
            <person name="Mussgnug J.H."/>
            <person name="Kruse O."/>
        </authorList>
    </citation>
    <scope>NUCLEOTIDE SEQUENCE [LARGE SCALE GENOMIC DNA]</scope>
    <source>
        <strain evidence="11 12">SAG 48.87</strain>
    </source>
</reference>
<comment type="subcellular location">
    <subcellularLocation>
        <location evidence="1">Membrane</location>
        <topology evidence="1">Multi-pass membrane protein</topology>
    </subcellularLocation>
</comment>
<keyword evidence="5 8" id="KW-0472">Membrane</keyword>
<dbReference type="PANTHER" id="PTHR43394">
    <property type="entry name" value="ATP-DEPENDENT PERMEASE MDL1, MITOCHONDRIAL"/>
    <property type="match status" value="1"/>
</dbReference>
<dbReference type="GO" id="GO:0016020">
    <property type="term" value="C:membrane"/>
    <property type="evidence" value="ECO:0007669"/>
    <property type="project" value="UniProtKB-SubCell"/>
</dbReference>
<dbReference type="Proteomes" id="UP000054498">
    <property type="component" value="Unassembled WGS sequence"/>
</dbReference>
<feature type="region of interest" description="Disordered" evidence="7">
    <location>
        <begin position="1304"/>
        <end position="1330"/>
    </location>
</feature>
<feature type="chain" id="PRO_5002265217" description="ABC transmembrane type-1 domain-containing protein" evidence="9">
    <location>
        <begin position="17"/>
        <end position="1514"/>
    </location>
</feature>
<keyword evidence="9" id="KW-0732">Signal</keyword>
<feature type="signal peptide" evidence="9">
    <location>
        <begin position="1"/>
        <end position="16"/>
    </location>
</feature>
<dbReference type="CDD" id="cd07346">
    <property type="entry name" value="ABC_6TM_exporters"/>
    <property type="match status" value="1"/>
</dbReference>
<dbReference type="PROSITE" id="PS50929">
    <property type="entry name" value="ABC_TM1F"/>
    <property type="match status" value="1"/>
</dbReference>
<proteinExistence type="inferred from homology"/>
<evidence type="ECO:0000256" key="1">
    <source>
        <dbReference type="ARBA" id="ARBA00004141"/>
    </source>
</evidence>
<protein>
    <recommendedName>
        <fullName evidence="10">ABC transmembrane type-1 domain-containing protein</fullName>
    </recommendedName>
</protein>
<dbReference type="KEGG" id="mng:MNEG_7076"/>
<feature type="domain" description="ABC transmembrane type-1" evidence="10">
    <location>
        <begin position="888"/>
        <end position="1157"/>
    </location>
</feature>
<dbReference type="InterPro" id="IPR039421">
    <property type="entry name" value="Type_1_exporter"/>
</dbReference>
<dbReference type="SUPFAM" id="SSF90123">
    <property type="entry name" value="ABC transporter transmembrane region"/>
    <property type="match status" value="1"/>
</dbReference>
<evidence type="ECO:0000256" key="6">
    <source>
        <dbReference type="RuleBase" id="RU004328"/>
    </source>
</evidence>
<dbReference type="GO" id="GO:0005524">
    <property type="term" value="F:ATP binding"/>
    <property type="evidence" value="ECO:0007669"/>
    <property type="project" value="InterPro"/>
</dbReference>
<evidence type="ECO:0000256" key="2">
    <source>
        <dbReference type="ARBA" id="ARBA00007469"/>
    </source>
</evidence>
<gene>
    <name evidence="11" type="ORF">MNEG_7076</name>
</gene>
<dbReference type="EMBL" id="KK101438">
    <property type="protein sequence ID" value="KIZ00886.1"/>
    <property type="molecule type" value="Genomic_DNA"/>
</dbReference>
<dbReference type="InterPro" id="IPR036640">
    <property type="entry name" value="ABC1_TM_sf"/>
</dbReference>
<keyword evidence="12" id="KW-1185">Reference proteome</keyword>
<dbReference type="InterPro" id="IPR033130">
    <property type="entry name" value="RNase_T2_His_AS_2"/>
</dbReference>
<comment type="similarity">
    <text evidence="2 6">Belongs to the RNase T2 family.</text>
</comment>
<dbReference type="InterPro" id="IPR036430">
    <property type="entry name" value="RNase_T2-like_sf"/>
</dbReference>
<feature type="transmembrane region" description="Helical" evidence="8">
    <location>
        <begin position="1035"/>
        <end position="1058"/>
    </location>
</feature>
<feature type="transmembrane region" description="Helical" evidence="8">
    <location>
        <begin position="927"/>
        <end position="951"/>
    </location>
</feature>
<dbReference type="RefSeq" id="XP_013899905.1">
    <property type="nucleotide sequence ID" value="XM_014044451.1"/>
</dbReference>
<dbReference type="Pfam" id="PF00445">
    <property type="entry name" value="Ribonuclease_T2"/>
    <property type="match status" value="1"/>
</dbReference>
<dbReference type="GO" id="GO:0033897">
    <property type="term" value="F:ribonuclease T2 activity"/>
    <property type="evidence" value="ECO:0007669"/>
    <property type="project" value="InterPro"/>
</dbReference>
<sequence>MLQVVLLLLLVVHATGQALPPTTADLASLAPAPTPLVCGAAGTLLGALPLASDFDYWVLRLFWPPALYATNVDGAAAAEAEAEAGRVGRGFWTHGLWNSETGGRPRAPPKPTPPGWERGSCANDALAAANFTPPLMAQLAGVQPGVPGNFSEATDLKFWSHEWNKHGSCSGLSVDRYFGLVAKASSRYLPLASAALAKTGITPRSEPYNLGQVSSALSAAFGPSFNATTGLFCSIDDSNRTLLSEVQICLAKQQLEPCQCPSAAPAEGKLANYQPCGGPSNDPSALVYVVGFMDAALLPSVPYHWLWILGLVMGVTLLALIVTWVALVKSGRAPHLLVPKKPVEVHNPLVHQPVEVVCEPVDMAALTELHPLLAAYVRDLPPGMGIKGGIARKVLKALHGTPEPPSKFDIDVVVMLARQPTAEEQRAVREAVSGLKIGDLELEPQDVEVSDKEHLREYFHTRDCTMNEVALIKTSGSPAPSCSGAVDFPAVGHGPSAEGGGRGPVGACGALPGRGASAAGDGGGERVMLFYTRQGLEDVKAGLIRPSTHALRSKLATFWAVDPRTGHPHVTPVYLTRCLIRYLKGHGNDYAFDRHTWRFYRANKLNRISLFKVLKPFHDDSRKLQSACNHLVSIGFLSRLEIIRAGGTNKLWGLLLKEVNDTIAAFGGRLTLSPLDTDGVEAWLEDKQAEVTAKVSGRAVRARRTGYYESAEDVASLGLLRLPPELDAFIAHGATFPLPPAGPATQGAVVALEETDLDHIKSPKTPASAQWPPSASAGVGQRLVAGKAGEVPAPAAPAGAPPVDWIRMSALDEALGCVGAGQGKGAATHEGAVDDIGSFYQVWQGVDSEAGYKPLVPDKDAASRRQPPARQLLAFALSVARPQALRLLLAYVLLLLAVAGQLWLPWVQGAIFDAVVFNAGEAFRRGLIMYVCIAAGTQVLQLCGSLLMDVVAKASMERMQTALFNHLLMQDPSFFVGMSPGELMNRVGGDSLALRGLLTTTAFMVVEGILLFLGSLGVIIALLTLPYDGPRTFQIILPVTIIASLLEAAAVGAVVRPLNLKMRQSMGRTFGFNLDIFTNIGTVASLGISNLLQSDYARFASDVAAGTCRLALMGSAHRCFTTAMASAMRLLFLWQGGYQVMMGFATVGELVAVLRYVSVEQKGLNQPPVDASGRPAGGLRRRLRVLRCCGWLDAAPFGLDAGPSGRSEAAEAGGGGKAGLALEVSGVALAEDGGLCSMMGGVALRDAAILGRGKAKAAPLRHLEFEVLAGQAVVLDVSKAAPGAAQALLEVLALQRPPTAGAVELQVPSSQQQARASEGQASGGAGGRGWRWRALSPADDDPRAAMHAATLLSPQACAPLRASATDNVACAAAAAALAAAGLGSPAAAPPTHARVRAACEAVGLHDDFLGLPEGYNTLVGSGTEFPLSEGQRLRLGLARILVWGPRLVVVTGAPRFEEALGGRAQLAALLSRLAGAGGSTVVVAVEGAGVAADYADALGARVDALVGGSLQRGA</sequence>
<evidence type="ECO:0000256" key="4">
    <source>
        <dbReference type="ARBA" id="ARBA00022989"/>
    </source>
</evidence>
<feature type="transmembrane region" description="Helical" evidence="8">
    <location>
        <begin position="305"/>
        <end position="327"/>
    </location>
</feature>